<name>A0ABQ4SW96_9HYPH</name>
<dbReference type="PANTHER" id="PTHR30413">
    <property type="entry name" value="INNER MEMBRANE TRANSPORT PERMEASE"/>
    <property type="match status" value="1"/>
</dbReference>
<reference evidence="12" key="1">
    <citation type="journal article" date="2021" name="Front. Microbiol.">
        <title>Comprehensive Comparative Genomics and Phenotyping of Methylobacterium Species.</title>
        <authorList>
            <person name="Alessa O."/>
            <person name="Ogura Y."/>
            <person name="Fujitani Y."/>
            <person name="Takami H."/>
            <person name="Hayashi T."/>
            <person name="Sahin N."/>
            <person name="Tani A."/>
        </authorList>
    </citation>
    <scope>NUCLEOTIDE SEQUENCE</scope>
    <source>
        <strain evidence="12">LMG 23639</strain>
    </source>
</reference>
<evidence type="ECO:0000313" key="13">
    <source>
        <dbReference type="Proteomes" id="UP001055102"/>
    </source>
</evidence>
<evidence type="ECO:0000259" key="11">
    <source>
        <dbReference type="Pfam" id="PF01061"/>
    </source>
</evidence>
<dbReference type="Pfam" id="PF01061">
    <property type="entry name" value="ABC2_membrane"/>
    <property type="match status" value="1"/>
</dbReference>
<evidence type="ECO:0000256" key="1">
    <source>
        <dbReference type="ARBA" id="ARBA00004651"/>
    </source>
</evidence>
<keyword evidence="13" id="KW-1185">Reference proteome</keyword>
<keyword evidence="4" id="KW-1003">Cell membrane</keyword>
<evidence type="ECO:0000256" key="5">
    <source>
        <dbReference type="ARBA" id="ARBA00022597"/>
    </source>
</evidence>
<evidence type="ECO:0000256" key="4">
    <source>
        <dbReference type="ARBA" id="ARBA00022475"/>
    </source>
</evidence>
<feature type="transmembrane region" description="Helical" evidence="10">
    <location>
        <begin position="194"/>
        <end position="214"/>
    </location>
</feature>
<organism evidence="12 13">
    <name type="scientific">Methylobacterium jeotgali</name>
    <dbReference type="NCBI Taxonomy" id="381630"/>
    <lineage>
        <taxon>Bacteria</taxon>
        <taxon>Pseudomonadati</taxon>
        <taxon>Pseudomonadota</taxon>
        <taxon>Alphaproteobacteria</taxon>
        <taxon>Hyphomicrobiales</taxon>
        <taxon>Methylobacteriaceae</taxon>
        <taxon>Methylobacterium</taxon>
    </lineage>
</organism>
<accession>A0ABQ4SW96</accession>
<comment type="subcellular location">
    <subcellularLocation>
        <location evidence="1">Cell membrane</location>
        <topology evidence="1">Multi-pass membrane protein</topology>
    </subcellularLocation>
</comment>
<keyword evidence="8" id="KW-0625">Polysaccharide transport</keyword>
<comment type="caution">
    <text evidence="12">The sequence shown here is derived from an EMBL/GenBank/DDBJ whole genome shotgun (WGS) entry which is preliminary data.</text>
</comment>
<dbReference type="EMBL" id="BPQR01000023">
    <property type="protein sequence ID" value="GJE06158.1"/>
    <property type="molecule type" value="Genomic_DNA"/>
</dbReference>
<dbReference type="RefSeq" id="WP_238274787.1">
    <property type="nucleotide sequence ID" value="NZ_BPQR01000023.1"/>
</dbReference>
<keyword evidence="7 10" id="KW-1133">Transmembrane helix</keyword>
<keyword evidence="3" id="KW-0813">Transport</keyword>
<dbReference type="Proteomes" id="UP001055102">
    <property type="component" value="Unassembled WGS sequence"/>
</dbReference>
<evidence type="ECO:0000313" key="12">
    <source>
        <dbReference type="EMBL" id="GJE06158.1"/>
    </source>
</evidence>
<dbReference type="PRINTS" id="PR00164">
    <property type="entry name" value="ABC2TRNSPORT"/>
</dbReference>
<keyword evidence="9 10" id="KW-0472">Membrane</keyword>
<sequence>MAAGASRFMPPPGRQRTLSRRRAAIESYFHVLHALMLRDMRTRFGGSHVGYAIVVGWPVAHAFMLVGIYTFRHMPAPIGDSRVLFFSTGAITALIFQYISREVMKAVLLNRPLTYYPQVKLIDVILARIIVEIMTGFLALLLTMSIVAALGVNPFPANPVVAITGYLAAILLGIAVGVVNVGIVSFFPAWQIGYILFTLVLYLSSGVIFLPNFMPQQIYDILKWNPVVQVVEWVRTGYYPELAVQVDYAYTILWSLTALLLGLMLERFVVRKRTT</sequence>
<evidence type="ECO:0000256" key="3">
    <source>
        <dbReference type="ARBA" id="ARBA00022448"/>
    </source>
</evidence>
<protein>
    <submittedName>
        <fullName evidence="12">Polysialic acid transport protein KpsM</fullName>
    </submittedName>
</protein>
<feature type="domain" description="ABC-2 type transporter transmembrane" evidence="11">
    <location>
        <begin position="33"/>
        <end position="238"/>
    </location>
</feature>
<feature type="transmembrane region" description="Helical" evidence="10">
    <location>
        <begin position="121"/>
        <end position="151"/>
    </location>
</feature>
<evidence type="ECO:0000256" key="10">
    <source>
        <dbReference type="SAM" id="Phobius"/>
    </source>
</evidence>
<comment type="similarity">
    <text evidence="2">Belongs to the ABC-2 integral membrane protein family.</text>
</comment>
<evidence type="ECO:0000256" key="6">
    <source>
        <dbReference type="ARBA" id="ARBA00022692"/>
    </source>
</evidence>
<feature type="transmembrane region" description="Helical" evidence="10">
    <location>
        <begin position="83"/>
        <end position="100"/>
    </location>
</feature>
<dbReference type="InterPro" id="IPR000412">
    <property type="entry name" value="ABC_2_transport"/>
</dbReference>
<evidence type="ECO:0000256" key="8">
    <source>
        <dbReference type="ARBA" id="ARBA00023047"/>
    </source>
</evidence>
<evidence type="ECO:0000256" key="2">
    <source>
        <dbReference type="ARBA" id="ARBA00007783"/>
    </source>
</evidence>
<dbReference type="PANTHER" id="PTHR30413:SF10">
    <property type="entry name" value="CAPSULE POLYSACCHARIDE EXPORT INNER-MEMBRANE PROTEIN CTRC"/>
    <property type="match status" value="1"/>
</dbReference>
<feature type="transmembrane region" description="Helical" evidence="10">
    <location>
        <begin position="248"/>
        <end position="270"/>
    </location>
</feature>
<keyword evidence="5" id="KW-0762">Sugar transport</keyword>
<feature type="transmembrane region" description="Helical" evidence="10">
    <location>
        <begin position="163"/>
        <end position="187"/>
    </location>
</feature>
<feature type="transmembrane region" description="Helical" evidence="10">
    <location>
        <begin position="49"/>
        <end position="71"/>
    </location>
</feature>
<evidence type="ECO:0000256" key="7">
    <source>
        <dbReference type="ARBA" id="ARBA00022989"/>
    </source>
</evidence>
<reference evidence="12" key="2">
    <citation type="submission" date="2021-08" db="EMBL/GenBank/DDBJ databases">
        <authorList>
            <person name="Tani A."/>
            <person name="Ola A."/>
            <person name="Ogura Y."/>
            <person name="Katsura K."/>
            <person name="Hayashi T."/>
        </authorList>
    </citation>
    <scope>NUCLEOTIDE SEQUENCE</scope>
    <source>
        <strain evidence="12">LMG 23639</strain>
    </source>
</reference>
<gene>
    <name evidence="12" type="primary">kpsM</name>
    <name evidence="12" type="ORF">AOPFMNJM_1471</name>
</gene>
<keyword evidence="6 10" id="KW-0812">Transmembrane</keyword>
<evidence type="ECO:0000256" key="9">
    <source>
        <dbReference type="ARBA" id="ARBA00023136"/>
    </source>
</evidence>
<proteinExistence type="inferred from homology"/>
<dbReference type="InterPro" id="IPR013525">
    <property type="entry name" value="ABC2_TM"/>
</dbReference>